<gene>
    <name evidence="1" type="ORF">DHETER_LOCUS10367</name>
</gene>
<reference evidence="1" key="1">
    <citation type="submission" date="2021-06" db="EMBL/GenBank/DDBJ databases">
        <authorList>
            <person name="Kallberg Y."/>
            <person name="Tangrot J."/>
            <person name="Rosling A."/>
        </authorList>
    </citation>
    <scope>NUCLEOTIDE SEQUENCE</scope>
    <source>
        <strain evidence="1">IL203A</strain>
    </source>
</reference>
<feature type="non-terminal residue" evidence="1">
    <location>
        <position position="305"/>
    </location>
</feature>
<evidence type="ECO:0000313" key="1">
    <source>
        <dbReference type="EMBL" id="CAG8675140.1"/>
    </source>
</evidence>
<sequence>MKIQEPTIVLNHVQVTELFRDNRNLQHSFLKWIILALESKDKQEHANDDIEKELEVLKREILEIQMAGMIHQNVYNESLDLLSQCNTYRQTQDSNIRDCVFDRVFKSLDMEVNSAENILFYVNQLTISQRLVIRFMVHQFIQAQVAFIRTTSKAQQYTKRSELEGYHCTTNPYYSDLEKTSTKLKDEIDSKESLIAKLSQELQEIKVQMVQQQQGLENAKKILDEQIEQNSKISNEKEQLKEHFKSEHVHMQNELERIRREVESARNEAVIYQAQLGSAINIRWSDDTFNNPIQLTKEIEKLCQK</sequence>
<dbReference type="Proteomes" id="UP000789702">
    <property type="component" value="Unassembled WGS sequence"/>
</dbReference>
<proteinExistence type="predicted"/>
<dbReference type="EMBL" id="CAJVPU010020131">
    <property type="protein sequence ID" value="CAG8675140.1"/>
    <property type="molecule type" value="Genomic_DNA"/>
</dbReference>
<name>A0ACA9NYY9_9GLOM</name>
<evidence type="ECO:0000313" key="2">
    <source>
        <dbReference type="Proteomes" id="UP000789702"/>
    </source>
</evidence>
<comment type="caution">
    <text evidence="1">The sequence shown here is derived from an EMBL/GenBank/DDBJ whole genome shotgun (WGS) entry which is preliminary data.</text>
</comment>
<organism evidence="1 2">
    <name type="scientific">Dentiscutata heterogama</name>
    <dbReference type="NCBI Taxonomy" id="1316150"/>
    <lineage>
        <taxon>Eukaryota</taxon>
        <taxon>Fungi</taxon>
        <taxon>Fungi incertae sedis</taxon>
        <taxon>Mucoromycota</taxon>
        <taxon>Glomeromycotina</taxon>
        <taxon>Glomeromycetes</taxon>
        <taxon>Diversisporales</taxon>
        <taxon>Gigasporaceae</taxon>
        <taxon>Dentiscutata</taxon>
    </lineage>
</organism>
<protein>
    <submittedName>
        <fullName evidence="1">10305_t:CDS:1</fullName>
    </submittedName>
</protein>
<accession>A0ACA9NYY9</accession>
<keyword evidence="2" id="KW-1185">Reference proteome</keyword>